<gene>
    <name evidence="7" type="ORF">IAB51_06680</name>
</gene>
<evidence type="ECO:0000256" key="1">
    <source>
        <dbReference type="ARBA" id="ARBA00010541"/>
    </source>
</evidence>
<comment type="similarity">
    <text evidence="1">Belongs to the peptidase S1C family.</text>
</comment>
<dbReference type="Pfam" id="PF13365">
    <property type="entry name" value="Trypsin_2"/>
    <property type="match status" value="1"/>
</dbReference>
<evidence type="ECO:0000313" key="7">
    <source>
        <dbReference type="EMBL" id="HIS76483.1"/>
    </source>
</evidence>
<evidence type="ECO:0000256" key="2">
    <source>
        <dbReference type="ARBA" id="ARBA00022670"/>
    </source>
</evidence>
<dbReference type="GO" id="GO:0006508">
    <property type="term" value="P:proteolysis"/>
    <property type="evidence" value="ECO:0007669"/>
    <property type="project" value="UniProtKB-KW"/>
</dbReference>
<feature type="transmembrane region" description="Helical" evidence="5">
    <location>
        <begin position="110"/>
        <end position="132"/>
    </location>
</feature>
<feature type="domain" description="PDZ" evidence="6">
    <location>
        <begin position="387"/>
        <end position="470"/>
    </location>
</feature>
<keyword evidence="3" id="KW-0378">Hydrolase</keyword>
<evidence type="ECO:0000313" key="8">
    <source>
        <dbReference type="Proteomes" id="UP000824002"/>
    </source>
</evidence>
<dbReference type="SUPFAM" id="SSF50156">
    <property type="entry name" value="PDZ domain-like"/>
    <property type="match status" value="1"/>
</dbReference>
<dbReference type="InterPro" id="IPR043504">
    <property type="entry name" value="Peptidase_S1_PA_chymotrypsin"/>
</dbReference>
<reference evidence="7" key="1">
    <citation type="submission" date="2020-10" db="EMBL/GenBank/DDBJ databases">
        <authorList>
            <person name="Gilroy R."/>
        </authorList>
    </citation>
    <scope>NUCLEOTIDE SEQUENCE</scope>
    <source>
        <strain evidence="7">CHK199-13235</strain>
    </source>
</reference>
<keyword evidence="5" id="KW-0472">Membrane</keyword>
<dbReference type="Pfam" id="PF13180">
    <property type="entry name" value="PDZ_2"/>
    <property type="match status" value="1"/>
</dbReference>
<dbReference type="Gene3D" id="2.30.42.10">
    <property type="match status" value="1"/>
</dbReference>
<name>A0A9D1FMI9_9FIRM</name>
<dbReference type="PRINTS" id="PR00834">
    <property type="entry name" value="PROTEASES2C"/>
</dbReference>
<accession>A0A9D1FMI9</accession>
<dbReference type="Gene3D" id="2.40.10.10">
    <property type="entry name" value="Trypsin-like serine proteases"/>
    <property type="match status" value="2"/>
</dbReference>
<evidence type="ECO:0000259" key="6">
    <source>
        <dbReference type="PROSITE" id="PS50106"/>
    </source>
</evidence>
<evidence type="ECO:0000256" key="3">
    <source>
        <dbReference type="ARBA" id="ARBA00022801"/>
    </source>
</evidence>
<feature type="compositionally biased region" description="Basic and acidic residues" evidence="4">
    <location>
        <begin position="1"/>
        <end position="10"/>
    </location>
</feature>
<keyword evidence="5" id="KW-0812">Transmembrane</keyword>
<dbReference type="SMART" id="SM00228">
    <property type="entry name" value="PDZ"/>
    <property type="match status" value="1"/>
</dbReference>
<evidence type="ECO:0000256" key="4">
    <source>
        <dbReference type="SAM" id="MobiDB-lite"/>
    </source>
</evidence>
<feature type="compositionally biased region" description="Polar residues" evidence="4">
    <location>
        <begin position="497"/>
        <end position="506"/>
    </location>
</feature>
<dbReference type="Proteomes" id="UP000824002">
    <property type="component" value="Unassembled WGS sequence"/>
</dbReference>
<dbReference type="InterPro" id="IPR009003">
    <property type="entry name" value="Peptidase_S1_PA"/>
</dbReference>
<evidence type="ECO:0000256" key="5">
    <source>
        <dbReference type="SAM" id="Phobius"/>
    </source>
</evidence>
<feature type="region of interest" description="Disordered" evidence="4">
    <location>
        <begin position="143"/>
        <end position="173"/>
    </location>
</feature>
<dbReference type="InterPro" id="IPR001940">
    <property type="entry name" value="Peptidase_S1C"/>
</dbReference>
<dbReference type="PANTHER" id="PTHR43343:SF3">
    <property type="entry name" value="PROTEASE DO-LIKE 8, CHLOROPLASTIC"/>
    <property type="match status" value="1"/>
</dbReference>
<comment type="caution">
    <text evidence="7">The sequence shown here is derived from an EMBL/GenBank/DDBJ whole genome shotgun (WGS) entry which is preliminary data.</text>
</comment>
<keyword evidence="2" id="KW-0645">Protease</keyword>
<dbReference type="GO" id="GO:0004252">
    <property type="term" value="F:serine-type endopeptidase activity"/>
    <property type="evidence" value="ECO:0007669"/>
    <property type="project" value="InterPro"/>
</dbReference>
<proteinExistence type="inferred from homology"/>
<organism evidence="7 8">
    <name type="scientific">Candidatus Merdivicinus excrementipullorum</name>
    <dbReference type="NCBI Taxonomy" id="2840867"/>
    <lineage>
        <taxon>Bacteria</taxon>
        <taxon>Bacillati</taxon>
        <taxon>Bacillota</taxon>
        <taxon>Clostridia</taxon>
        <taxon>Eubacteriales</taxon>
        <taxon>Oscillospiraceae</taxon>
        <taxon>Oscillospiraceae incertae sedis</taxon>
        <taxon>Candidatus Merdivicinus</taxon>
    </lineage>
</organism>
<dbReference type="InterPro" id="IPR001478">
    <property type="entry name" value="PDZ"/>
</dbReference>
<dbReference type="EMBL" id="DVJP01000043">
    <property type="protein sequence ID" value="HIS76483.1"/>
    <property type="molecule type" value="Genomic_DNA"/>
</dbReference>
<protein>
    <submittedName>
        <fullName evidence="7">Trypsin-like peptidase domain-containing protein</fullName>
    </submittedName>
</protein>
<keyword evidence="5" id="KW-1133">Transmembrane helix</keyword>
<dbReference type="InterPro" id="IPR036034">
    <property type="entry name" value="PDZ_sf"/>
</dbReference>
<dbReference type="PROSITE" id="PS50106">
    <property type="entry name" value="PDZ"/>
    <property type="match status" value="1"/>
</dbReference>
<dbReference type="InterPro" id="IPR051201">
    <property type="entry name" value="Chloro_Bact_Ser_Proteases"/>
</dbReference>
<reference evidence="7" key="2">
    <citation type="journal article" date="2021" name="PeerJ">
        <title>Extensive microbial diversity within the chicken gut microbiome revealed by metagenomics and culture.</title>
        <authorList>
            <person name="Gilroy R."/>
            <person name="Ravi A."/>
            <person name="Getino M."/>
            <person name="Pursley I."/>
            <person name="Horton D.L."/>
            <person name="Alikhan N.F."/>
            <person name="Baker D."/>
            <person name="Gharbi K."/>
            <person name="Hall N."/>
            <person name="Watson M."/>
            <person name="Adriaenssens E.M."/>
            <person name="Foster-Nyarko E."/>
            <person name="Jarju S."/>
            <person name="Secka A."/>
            <person name="Antonio M."/>
            <person name="Oren A."/>
            <person name="Chaudhuri R.R."/>
            <person name="La Ragione R."/>
            <person name="Hildebrand F."/>
            <person name="Pallen M.J."/>
        </authorList>
    </citation>
    <scope>NUCLEOTIDE SEQUENCE</scope>
    <source>
        <strain evidence="7">CHK199-13235</strain>
    </source>
</reference>
<feature type="region of interest" description="Disordered" evidence="4">
    <location>
        <begin position="1"/>
        <end position="81"/>
    </location>
</feature>
<dbReference type="SUPFAM" id="SSF50494">
    <property type="entry name" value="Trypsin-like serine proteases"/>
    <property type="match status" value="1"/>
</dbReference>
<dbReference type="PANTHER" id="PTHR43343">
    <property type="entry name" value="PEPTIDASE S12"/>
    <property type="match status" value="1"/>
</dbReference>
<feature type="region of interest" description="Disordered" evidence="4">
    <location>
        <begin position="489"/>
        <end position="517"/>
    </location>
</feature>
<sequence length="517" mass="54685">MNENENRNNQEPKGQAPGENPAGYNADSQNNQSQGQSSGGQFQGWQSYQGDSQQAGGQNNGGFQNFGNGGNPPPNQNTQGTEYQWNFEDYDRISKGPEGAKPKSNTGLKIFAVVMTVVFLITAAAFAGFIVFQTQRTMTLESSEAVTEESSRADGPQLSLNNRPAPDEEEYTDGVLSTEEIAAKVRPSVVGIVAYQSTTYPMQSYNTGSGIIMSTDGYIITNAHVVNGAAGGIVVVLDNDEEYEAELVGLDEKTDLAVLKIEANNLTAAEFGNSDELVVGERIVAIGNPTGLNLAGSVTQGIVSGLERSIQVQDETTGTVIEMQAIQVDAAINPGNSGGALINKYGQVVGINSSKLSSTQIEGIGFAIPISTAKPIVDDLISYGYVRGRVLLGITYIAISDVTGAISGYTPGLWVQSVNEELDVAAKGVQPGDVIVQMDDQDVRDSDDVKAIMEGKEPGDTIKLKIVRQSVTGKVTNFTVEVELAEDKGNYSSSSSTNGNTQPDQGQQGGLVQLPTE</sequence>
<dbReference type="AlphaFoldDB" id="A0A9D1FMI9"/>